<dbReference type="Gene3D" id="3.30.450.20">
    <property type="entry name" value="PAS domain"/>
    <property type="match status" value="1"/>
</dbReference>
<evidence type="ECO:0000313" key="3">
    <source>
        <dbReference type="Proteomes" id="UP000320300"/>
    </source>
</evidence>
<dbReference type="Pfam" id="PF08448">
    <property type="entry name" value="PAS_4"/>
    <property type="match status" value="1"/>
</dbReference>
<dbReference type="Pfam" id="PF01590">
    <property type="entry name" value="GAF"/>
    <property type="match status" value="1"/>
</dbReference>
<proteinExistence type="predicted"/>
<protein>
    <submittedName>
        <fullName evidence="2">PAS domain S-box-containing protein</fullName>
    </submittedName>
</protein>
<dbReference type="InterPro" id="IPR003018">
    <property type="entry name" value="GAF"/>
</dbReference>
<dbReference type="InterPro" id="IPR000014">
    <property type="entry name" value="PAS"/>
</dbReference>
<dbReference type="OrthoDB" id="741455at2"/>
<evidence type="ECO:0000313" key="2">
    <source>
        <dbReference type="EMBL" id="SMO99917.1"/>
    </source>
</evidence>
<name>A0A521FUS5_9SPHI</name>
<dbReference type="RefSeq" id="WP_142531405.1">
    <property type="nucleotide sequence ID" value="NZ_CBCSJO010000025.1"/>
</dbReference>
<keyword evidence="3" id="KW-1185">Reference proteome</keyword>
<dbReference type="SUPFAM" id="SSF55781">
    <property type="entry name" value="GAF domain-like"/>
    <property type="match status" value="1"/>
</dbReference>
<organism evidence="2 3">
    <name type="scientific">Pedobacter westerhofensis</name>
    <dbReference type="NCBI Taxonomy" id="425512"/>
    <lineage>
        <taxon>Bacteria</taxon>
        <taxon>Pseudomonadati</taxon>
        <taxon>Bacteroidota</taxon>
        <taxon>Sphingobacteriia</taxon>
        <taxon>Sphingobacteriales</taxon>
        <taxon>Sphingobacteriaceae</taxon>
        <taxon>Pedobacter</taxon>
    </lineage>
</organism>
<dbReference type="PROSITE" id="PS50113">
    <property type="entry name" value="PAC"/>
    <property type="match status" value="1"/>
</dbReference>
<dbReference type="PANTHER" id="PTHR43102">
    <property type="entry name" value="SLR1143 PROTEIN"/>
    <property type="match status" value="1"/>
</dbReference>
<feature type="domain" description="PAC" evidence="1">
    <location>
        <begin position="245"/>
        <end position="297"/>
    </location>
</feature>
<dbReference type="NCBIfam" id="TIGR00229">
    <property type="entry name" value="sensory_box"/>
    <property type="match status" value="1"/>
</dbReference>
<evidence type="ECO:0000259" key="1">
    <source>
        <dbReference type="PROSITE" id="PS50113"/>
    </source>
</evidence>
<gene>
    <name evidence="2" type="ORF">SAMN06265348_1291</name>
</gene>
<dbReference type="AlphaFoldDB" id="A0A521FUS5"/>
<sequence>MPLNEPERLQAVDKFMKIDFSLEQELQDIVSTAAKICDCPTALISLIGEETQYIRFKQSFDFTQTARKDAFCNHTIDTSDFFVVEDASKDDRFMNNPLVLGDPNIRFYAGIPLATHDGFNLGSLCVIDKSPKTISGVKLKMLTMLARHAMHLFEFESGISLLKSQYLEAKKTETKLLSFFESSTSEHIMIDKDYTILAFNKRLRDFILQEYHIAIEKGMKVTAFVRENYMAEFLNNCSRALLGERIRHERLIQFKESSHWCDITYDPARNADGEIIGISFNSTDITNRIEEQKKLLLHQNLLAKTAFLQSHELRRPVANMKGILQLLKIENHFNAYPLLLEIENDLEELDEKIKTIVGFTAV</sequence>
<reference evidence="2 3" key="1">
    <citation type="submission" date="2017-05" db="EMBL/GenBank/DDBJ databases">
        <authorList>
            <person name="Varghese N."/>
            <person name="Submissions S."/>
        </authorList>
    </citation>
    <scope>NUCLEOTIDE SEQUENCE [LARGE SCALE GENOMIC DNA]</scope>
    <source>
        <strain evidence="2 3">DSM 19036</strain>
    </source>
</reference>
<dbReference type="Proteomes" id="UP000320300">
    <property type="component" value="Unassembled WGS sequence"/>
</dbReference>
<dbReference type="InterPro" id="IPR029016">
    <property type="entry name" value="GAF-like_dom_sf"/>
</dbReference>
<dbReference type="EMBL" id="FXTN01000029">
    <property type="protein sequence ID" value="SMO99917.1"/>
    <property type="molecule type" value="Genomic_DNA"/>
</dbReference>
<dbReference type="InterPro" id="IPR035965">
    <property type="entry name" value="PAS-like_dom_sf"/>
</dbReference>
<dbReference type="InterPro" id="IPR013656">
    <property type="entry name" value="PAS_4"/>
</dbReference>
<dbReference type="PANTHER" id="PTHR43102:SF2">
    <property type="entry name" value="GAF DOMAIN-CONTAINING PROTEIN"/>
    <property type="match status" value="1"/>
</dbReference>
<dbReference type="Gene3D" id="3.30.450.40">
    <property type="match status" value="1"/>
</dbReference>
<dbReference type="InterPro" id="IPR000700">
    <property type="entry name" value="PAS-assoc_C"/>
</dbReference>
<dbReference type="SUPFAM" id="SSF55785">
    <property type="entry name" value="PYP-like sensor domain (PAS domain)"/>
    <property type="match status" value="1"/>
</dbReference>
<accession>A0A521FUS5</accession>